<feature type="domain" description="3-octaprenyl-4-hydroxybenzoate carboxy-lyase-like C-terminal" evidence="5">
    <location>
        <begin position="349"/>
        <end position="482"/>
    </location>
</feature>
<dbReference type="Gene3D" id="3.40.1670.10">
    <property type="entry name" value="UbiD C-terminal domain-like"/>
    <property type="match status" value="1"/>
</dbReference>
<comment type="cofactor">
    <cofactor evidence="1">
        <name>Mn(2+)</name>
        <dbReference type="ChEBI" id="CHEBI:29035"/>
    </cofactor>
</comment>
<comment type="catalytic activity">
    <reaction evidence="1">
        <text>(E)-ferulate + H(+) = 2-methoxy-4-vinylphenol + CO2</text>
        <dbReference type="Rhea" id="RHEA:33807"/>
        <dbReference type="ChEBI" id="CHEBI:15378"/>
        <dbReference type="ChEBI" id="CHEBI:16526"/>
        <dbReference type="ChEBI" id="CHEBI:29749"/>
        <dbReference type="ChEBI" id="CHEBI:42438"/>
        <dbReference type="EC" id="4.1.1.102"/>
    </reaction>
</comment>
<keyword evidence="1" id="KW-0210">Decarboxylase</keyword>
<comment type="subunit">
    <text evidence="1">Homodimer. May form higher order oligomers.</text>
</comment>
<keyword evidence="1" id="KW-0963">Cytoplasm</keyword>
<comment type="subcellular location">
    <subcellularLocation>
        <location evidence="1">Cytoplasm</location>
    </subcellularLocation>
</comment>
<protein>
    <recommendedName>
        <fullName evidence="1">Ferulic acid decarboxylase 1</fullName>
        <ecNumber evidence="1">4.1.1.102</ecNumber>
    </recommendedName>
    <alternativeName>
        <fullName evidence="1">Phenacrylate decarboxylase</fullName>
    </alternativeName>
</protein>
<name>A0A319DAB5_9EURO</name>
<evidence type="ECO:0000256" key="1">
    <source>
        <dbReference type="HAMAP-Rule" id="MF_03196"/>
    </source>
</evidence>
<comment type="cofactor">
    <cofactor evidence="1">
        <name>prenylated FMN</name>
        <dbReference type="ChEBI" id="CHEBI:87746"/>
    </cofactor>
    <text evidence="1">Binds 1 prenylated FMN per subunit.</text>
</comment>
<evidence type="ECO:0000256" key="2">
    <source>
        <dbReference type="SAM" id="MobiDB-lite"/>
    </source>
</evidence>
<dbReference type="InterPro" id="IPR049381">
    <property type="entry name" value="UbiD-like_C"/>
</dbReference>
<dbReference type="InterPro" id="IPR032903">
    <property type="entry name" value="FDC-like"/>
</dbReference>
<dbReference type="AlphaFoldDB" id="A0A319DAB5"/>
<dbReference type="GO" id="GO:0033494">
    <property type="term" value="P:ferulate metabolic process"/>
    <property type="evidence" value="ECO:0007669"/>
    <property type="project" value="UniProtKB-UniRule"/>
</dbReference>
<dbReference type="PANTHER" id="PTHR30108:SF17">
    <property type="entry name" value="FERULIC ACID DECARBOXYLASE 1"/>
    <property type="match status" value="1"/>
</dbReference>
<feature type="domain" description="3-octaprenyl-4-hydroxybenzoate carboxy-lyase-like Rift-related" evidence="3">
    <location>
        <begin position="149"/>
        <end position="342"/>
    </location>
</feature>
<keyword evidence="1" id="KW-0464">Manganese</keyword>
<dbReference type="Pfam" id="PF20695">
    <property type="entry name" value="UbiD_N"/>
    <property type="match status" value="1"/>
</dbReference>
<keyword evidence="7" id="KW-1185">Reference proteome</keyword>
<dbReference type="SUPFAM" id="SSF50475">
    <property type="entry name" value="FMN-binding split barrel"/>
    <property type="match status" value="1"/>
</dbReference>
<organism evidence="6 7">
    <name type="scientific">Aspergillus ellipticus CBS 707.79</name>
    <dbReference type="NCBI Taxonomy" id="1448320"/>
    <lineage>
        <taxon>Eukaryota</taxon>
        <taxon>Fungi</taxon>
        <taxon>Dikarya</taxon>
        <taxon>Ascomycota</taxon>
        <taxon>Pezizomycotina</taxon>
        <taxon>Eurotiomycetes</taxon>
        <taxon>Eurotiomycetidae</taxon>
        <taxon>Eurotiales</taxon>
        <taxon>Aspergillaceae</taxon>
        <taxon>Aspergillus</taxon>
        <taxon>Aspergillus subgen. Circumdati</taxon>
    </lineage>
</organism>
<dbReference type="GO" id="GO:0046281">
    <property type="term" value="P:cinnamic acid catabolic process"/>
    <property type="evidence" value="ECO:0007669"/>
    <property type="project" value="UniProtKB-UniRule"/>
</dbReference>
<dbReference type="GO" id="GO:0005737">
    <property type="term" value="C:cytoplasm"/>
    <property type="evidence" value="ECO:0007669"/>
    <property type="project" value="UniProtKB-SubCell"/>
</dbReference>
<dbReference type="STRING" id="1448320.A0A319DAB5"/>
<feature type="binding site" evidence="1">
    <location>
        <position position="258"/>
    </location>
    <ligand>
        <name>prenylated FMN</name>
        <dbReference type="ChEBI" id="CHEBI:87746"/>
    </ligand>
</feature>
<feature type="region of interest" description="Disordered" evidence="2">
    <location>
        <begin position="559"/>
        <end position="580"/>
    </location>
</feature>
<dbReference type="InterPro" id="IPR049383">
    <property type="entry name" value="UbiD-like_N"/>
</dbReference>
<dbReference type="GO" id="GO:0046872">
    <property type="term" value="F:metal ion binding"/>
    <property type="evidence" value="ECO:0007669"/>
    <property type="project" value="UniProtKB-KW"/>
</dbReference>
<proteinExistence type="inferred from homology"/>
<comment type="caution">
    <text evidence="1">Lacks conserved residue(s) required for the propagation of feature annotation.</text>
</comment>
<feature type="binding site" evidence="1">
    <location>
        <begin position="200"/>
        <end position="205"/>
    </location>
    <ligand>
        <name>prenylated FMN</name>
        <dbReference type="ChEBI" id="CHEBI:87746"/>
    </ligand>
</feature>
<feature type="binding site" evidence="1">
    <location>
        <position position="258"/>
    </location>
    <ligand>
        <name>Mn(2+)</name>
        <dbReference type="ChEBI" id="CHEBI:29035"/>
    </ligand>
</feature>
<comment type="catalytic activity">
    <reaction evidence="1">
        <text>(E)-4-coumarate + H(+) = 4-vinylphenol + CO2</text>
        <dbReference type="Rhea" id="RHEA:33227"/>
        <dbReference type="ChEBI" id="CHEBI:1883"/>
        <dbReference type="ChEBI" id="CHEBI:12876"/>
        <dbReference type="ChEBI" id="CHEBI:15378"/>
        <dbReference type="ChEBI" id="CHEBI:16526"/>
        <dbReference type="EC" id="4.1.1.102"/>
    </reaction>
</comment>
<dbReference type="SUPFAM" id="SSF143968">
    <property type="entry name" value="UbiD C-terminal domain-like"/>
    <property type="match status" value="1"/>
</dbReference>
<dbReference type="Pfam" id="PF20696">
    <property type="entry name" value="UbiD_C"/>
    <property type="match status" value="1"/>
</dbReference>
<dbReference type="GO" id="GO:0016831">
    <property type="term" value="F:carboxy-lyase activity"/>
    <property type="evidence" value="ECO:0007669"/>
    <property type="project" value="UniProtKB-UniRule"/>
</dbReference>
<evidence type="ECO:0000259" key="3">
    <source>
        <dbReference type="Pfam" id="PF01977"/>
    </source>
</evidence>
<comment type="function">
    <text evidence="1">Catalyzes the reversible decarboxylation of aromatic carboxylic acids like ferulic acid, p-coumaric acid or cinnamic acid, producing the corresponding vinyl derivatives 4-vinylphenol, 4-vinylguaiacol, and styrene, respectively, which play the role of aroma metabolites.</text>
</comment>
<comment type="catalytic activity">
    <reaction evidence="1">
        <text>(E)-cinnamate + H(+) = styrene + CO2</text>
        <dbReference type="Rhea" id="RHEA:46920"/>
        <dbReference type="ChEBI" id="CHEBI:15378"/>
        <dbReference type="ChEBI" id="CHEBI:15669"/>
        <dbReference type="ChEBI" id="CHEBI:16526"/>
        <dbReference type="ChEBI" id="CHEBI:27452"/>
        <dbReference type="EC" id="4.1.1.102"/>
    </reaction>
</comment>
<accession>A0A319DAB5</accession>
<dbReference type="EC" id="4.1.1.102" evidence="1"/>
<evidence type="ECO:0000313" key="6">
    <source>
        <dbReference type="EMBL" id="PYH94074.1"/>
    </source>
</evidence>
<dbReference type="VEuPathDB" id="FungiDB:BO71DRAFT_484112"/>
<comment type="similarity">
    <text evidence="1">Belongs to the UbiD family. UbiD-like/FDC subfamily.</text>
</comment>
<keyword evidence="1" id="KW-0456">Lyase</keyword>
<dbReference type="PANTHER" id="PTHR30108">
    <property type="entry name" value="3-OCTAPRENYL-4-HYDROXYBENZOATE CARBOXY-LYASE-RELATED"/>
    <property type="match status" value="1"/>
</dbReference>
<evidence type="ECO:0000313" key="7">
    <source>
        <dbReference type="Proteomes" id="UP000247810"/>
    </source>
</evidence>
<dbReference type="EMBL" id="KZ825880">
    <property type="protein sequence ID" value="PYH94074.1"/>
    <property type="molecule type" value="Genomic_DNA"/>
</dbReference>
<dbReference type="Proteomes" id="UP000247810">
    <property type="component" value="Unassembled WGS sequence"/>
</dbReference>
<keyword evidence="1" id="KW-0479">Metal-binding</keyword>
<evidence type="ECO:0000259" key="4">
    <source>
        <dbReference type="Pfam" id="PF20695"/>
    </source>
</evidence>
<dbReference type="Pfam" id="PF01977">
    <property type="entry name" value="UbiD"/>
    <property type="match status" value="1"/>
</dbReference>
<reference evidence="6 7" key="1">
    <citation type="submission" date="2018-02" db="EMBL/GenBank/DDBJ databases">
        <title>The genomes of Aspergillus section Nigri reveals drivers in fungal speciation.</title>
        <authorList>
            <consortium name="DOE Joint Genome Institute"/>
            <person name="Vesth T.C."/>
            <person name="Nybo J."/>
            <person name="Theobald S."/>
            <person name="Brandl J."/>
            <person name="Frisvad J.C."/>
            <person name="Nielsen K.F."/>
            <person name="Lyhne E.K."/>
            <person name="Kogle M.E."/>
            <person name="Kuo A."/>
            <person name="Riley R."/>
            <person name="Clum A."/>
            <person name="Nolan M."/>
            <person name="Lipzen A."/>
            <person name="Salamov A."/>
            <person name="Henrissat B."/>
            <person name="Wiebenga A."/>
            <person name="De vries R.P."/>
            <person name="Grigoriev I.V."/>
            <person name="Mortensen U.H."/>
            <person name="Andersen M.R."/>
            <person name="Baker S.E."/>
        </authorList>
    </citation>
    <scope>NUCLEOTIDE SEQUENCE [LARGE SCALE GENOMIC DNA]</scope>
    <source>
        <strain evidence="6 7">CBS 707.79</strain>
    </source>
</reference>
<sequence length="743" mass="81112">MFRLKPTNSSLRSTRHISTAQIRKTKDSPALNFRSLLSALRSENDLIDITQPISPHLEIGALTRRVYETSSPPPLFHNLTTTNTTTTNPTNNLFKILGAPVGLRQDPLTRYGRIALQLNLPSTATPLDILNKLMTAKHSPPLPPTPIPSSTAPGKQNILPAHKTNLTKWPIPTLHPLDGGAYVGTYGFHILRSPDHSWTSWSISRTLVAPIMPGQYIAQVHQQWIDHGAQDTPWALVLDGPPAAAFVGGMPLPSGISEDGYVGALADSPLEVVKCETNDLHVPANAEIVLEGRISATKTVPEGPMAEYHGYAFPDEPVPEPRITVDCVTYRDDPVLPICVAGTAPDETHTLWGAAISAEILDALRGAGLPVRMVWMPFETQCCWVVVSVDVGELGRTGWGTEELSRRVGEVVFGTHAGWEAPKVFVVGDDVDVTDTKQVVWAMATRWRPGADEVVFGDVRGLPMVPYMTRAGRAEVPDPGRGGKTRAPSFPMQLARCGGSQWHGRNGQIAGFGEFQMRFSSASATAFHTPQLSPSHPLDPLFCTSLLTFPAISHPIDHPKMTTRALSPPTSPLPTKRTKATHLPPSARICYDWMIVQGNCHYARDRAIFSTYRPITRRLKHNMFNPHEELEVAGVGTVQMAVVRSLENPFETTVLELHDVLHIPEAVCNGFNPLLYGSSMSCTAEAWTGADVAGCPLWVALPFAGGSRLVLPGNPRGETEIIEGRYYTLSLYVSPEERRELVG</sequence>
<dbReference type="InterPro" id="IPR048304">
    <property type="entry name" value="UbiD_Rift_dom"/>
</dbReference>
<evidence type="ECO:0000259" key="5">
    <source>
        <dbReference type="Pfam" id="PF20696"/>
    </source>
</evidence>
<dbReference type="InterPro" id="IPR002830">
    <property type="entry name" value="UbiD"/>
</dbReference>
<dbReference type="OrthoDB" id="4878259at2759"/>
<feature type="domain" description="3-octaprenyl-4-hydroxybenzoate carboxy-lyase-like N-terminal" evidence="4">
    <location>
        <begin position="37"/>
        <end position="132"/>
    </location>
</feature>
<dbReference type="NCBIfam" id="TIGR00148">
    <property type="entry name" value="UbiD family decarboxylase"/>
    <property type="match status" value="1"/>
</dbReference>
<dbReference type="HAMAP" id="MF_01983">
    <property type="entry name" value="UbiD_FDC"/>
    <property type="match status" value="1"/>
</dbReference>
<gene>
    <name evidence="1" type="primary">FDC1</name>
    <name evidence="6" type="ORF">BO71DRAFT_484112</name>
</gene>
<feature type="active site" description="Proton donor" evidence="1">
    <location>
        <position position="307"/>
    </location>
</feature>